<keyword evidence="7 15" id="KW-0028">Amino-acid biosynthesis</keyword>
<evidence type="ECO:0000256" key="12">
    <source>
        <dbReference type="ARBA" id="ARBA00023239"/>
    </source>
</evidence>
<dbReference type="InterPro" id="IPR015890">
    <property type="entry name" value="Chorismate_C"/>
</dbReference>
<name>A0A3E0WIL7_9BACI</name>
<keyword evidence="9 15" id="KW-0822">Tryptophan biosynthesis</keyword>
<comment type="cofactor">
    <cofactor evidence="1 15">
        <name>Mg(2+)</name>
        <dbReference type="ChEBI" id="CHEBI:18420"/>
    </cofactor>
</comment>
<dbReference type="InterPro" id="IPR005801">
    <property type="entry name" value="ADC_synthase"/>
</dbReference>
<keyword evidence="12 15" id="KW-0456">Lyase</keyword>
<evidence type="ECO:0000256" key="5">
    <source>
        <dbReference type="ARBA" id="ARBA00012266"/>
    </source>
</evidence>
<evidence type="ECO:0000256" key="13">
    <source>
        <dbReference type="ARBA" id="ARBA00025634"/>
    </source>
</evidence>
<evidence type="ECO:0000256" key="8">
    <source>
        <dbReference type="ARBA" id="ARBA00022723"/>
    </source>
</evidence>
<dbReference type="RefSeq" id="WP_116279690.1">
    <property type="nucleotide sequence ID" value="NZ_NFZX01000085.1"/>
</dbReference>
<evidence type="ECO:0000256" key="4">
    <source>
        <dbReference type="ARBA" id="ARBA00011575"/>
    </source>
</evidence>
<comment type="subunit">
    <text evidence="4 15">Heterotetramer consisting of two non-identical subunits: a beta subunit (TrpG) and a large alpha subunit (TrpE).</text>
</comment>
<reference evidence="18 19" key="1">
    <citation type="submission" date="2017-05" db="EMBL/GenBank/DDBJ databases">
        <title>Virgibacillus sp. AK90 isolated from a saltern of Kakinada, India.</title>
        <authorList>
            <person name="Gupta V."/>
            <person name="Sidhu C."/>
            <person name="Korpole S."/>
            <person name="Pinnaka A.K."/>
        </authorList>
    </citation>
    <scope>NUCLEOTIDE SEQUENCE [LARGE SCALE GENOMIC DNA]</scope>
    <source>
        <strain evidence="18 19">AK90</strain>
    </source>
</reference>
<dbReference type="PANTHER" id="PTHR11236:SF48">
    <property type="entry name" value="ISOCHORISMATE SYNTHASE MENF"/>
    <property type="match status" value="1"/>
</dbReference>
<dbReference type="GO" id="GO:0046872">
    <property type="term" value="F:metal ion binding"/>
    <property type="evidence" value="ECO:0007669"/>
    <property type="project" value="UniProtKB-KW"/>
</dbReference>
<dbReference type="Pfam" id="PF00425">
    <property type="entry name" value="Chorismate_bind"/>
    <property type="match status" value="1"/>
</dbReference>
<feature type="domain" description="Chorismate-utilising enzyme C-terminal" evidence="16">
    <location>
        <begin position="204"/>
        <end position="457"/>
    </location>
</feature>
<gene>
    <name evidence="15" type="primary">trpE</name>
    <name evidence="18" type="ORF">CAI16_19285</name>
</gene>
<dbReference type="PRINTS" id="PR00095">
    <property type="entry name" value="ANTSNTHASEI"/>
</dbReference>
<organism evidence="18 19">
    <name type="scientific">Virgibacillus dokdonensis</name>
    <dbReference type="NCBI Taxonomy" id="302167"/>
    <lineage>
        <taxon>Bacteria</taxon>
        <taxon>Bacillati</taxon>
        <taxon>Bacillota</taxon>
        <taxon>Bacilli</taxon>
        <taxon>Bacillales</taxon>
        <taxon>Bacillaceae</taxon>
        <taxon>Virgibacillus</taxon>
    </lineage>
</organism>
<keyword evidence="8 15" id="KW-0479">Metal-binding</keyword>
<dbReference type="InterPro" id="IPR006805">
    <property type="entry name" value="Anth_synth_I_N"/>
</dbReference>
<evidence type="ECO:0000256" key="15">
    <source>
        <dbReference type="RuleBase" id="RU364045"/>
    </source>
</evidence>
<comment type="caution">
    <text evidence="18">The sequence shown here is derived from an EMBL/GenBank/DDBJ whole genome shotgun (WGS) entry which is preliminary data.</text>
</comment>
<comment type="function">
    <text evidence="13 15">Part of a heterotetrameric complex that catalyzes the two-step biosynthesis of anthranilate, an intermediate in the biosynthesis of L-tryptophan. In the first step, the glutamine-binding beta subunit (TrpG) of anthranilate synthase (AS) provides the glutamine amidotransferase activity which generates ammonia as a substrate that, along with chorismate, is used in the second step, catalyzed by the large alpha subunit of AS (TrpE) to produce anthranilate. In the absence of TrpG, TrpE can synthesize anthranilate directly from chorismate and high concentrations of ammonia.</text>
</comment>
<evidence type="ECO:0000256" key="14">
    <source>
        <dbReference type="ARBA" id="ARBA00047683"/>
    </source>
</evidence>
<dbReference type="PANTHER" id="PTHR11236">
    <property type="entry name" value="AMINOBENZOATE/ANTHRANILATE SYNTHASE"/>
    <property type="match status" value="1"/>
</dbReference>
<evidence type="ECO:0000256" key="7">
    <source>
        <dbReference type="ARBA" id="ARBA00022605"/>
    </source>
</evidence>
<dbReference type="UniPathway" id="UPA00035">
    <property type="reaction ID" value="UER00040"/>
</dbReference>
<dbReference type="Proteomes" id="UP000256488">
    <property type="component" value="Unassembled WGS sequence"/>
</dbReference>
<evidence type="ECO:0000256" key="2">
    <source>
        <dbReference type="ARBA" id="ARBA00004873"/>
    </source>
</evidence>
<dbReference type="GO" id="GO:0000162">
    <property type="term" value="P:L-tryptophan biosynthetic process"/>
    <property type="evidence" value="ECO:0007669"/>
    <property type="project" value="UniProtKB-UniPathway"/>
</dbReference>
<evidence type="ECO:0000256" key="9">
    <source>
        <dbReference type="ARBA" id="ARBA00022822"/>
    </source>
</evidence>
<evidence type="ECO:0000256" key="6">
    <source>
        <dbReference type="ARBA" id="ARBA00020653"/>
    </source>
</evidence>
<evidence type="ECO:0000313" key="18">
    <source>
        <dbReference type="EMBL" id="RFA31991.1"/>
    </source>
</evidence>
<dbReference type="GO" id="GO:0004049">
    <property type="term" value="F:anthranilate synthase activity"/>
    <property type="evidence" value="ECO:0007669"/>
    <property type="project" value="UniProtKB-EC"/>
</dbReference>
<evidence type="ECO:0000259" key="17">
    <source>
        <dbReference type="Pfam" id="PF04715"/>
    </source>
</evidence>
<keyword evidence="11 15" id="KW-0057">Aromatic amino acid biosynthesis</keyword>
<sequence length="464" mass="52465">MKGMNFMQKEENLAYRSLQLNGDSLTPIDIFLRLTGEKKFILESTFTHQHKGKYSFLGANPYEEIVGYGNETTIINYKTQETQTVQRNALTYLEQSLPHIDLDIPSPFYGGAIGYISYETVRSIENIGERLPDPLSMPDIHFMIYQDVIIFDHTNQTIRAVAIQFPNDTDVDERLKQLKQQLTQPVKEKPTPDMNFTFTPEITQEAFEQQVRIAKEHIQLGNIFQIVLSQRMQAKVTGDPFSFYRKLRHVNSSPYMFYINFSNYCVLGASPESLLQTNGKNVMTNPIAGTRPRGANKAEDNQREKDLLQDKKEIAEHQMLIDLSRNDLGKICEIGSITIPTYMTIEKYTSVMHIVSEVHGKLKDNMTSFAALKSCLPAGTVSGAPKISAMQIINQLEKQARGVYGGGIGFINFNHDVNMVLAIRSLIIKDQTAYLQAGAGIVFDSDPESEFKETIYKAQSLTEV</sequence>
<dbReference type="SUPFAM" id="SSF56322">
    <property type="entry name" value="ADC synthase"/>
    <property type="match status" value="1"/>
</dbReference>
<dbReference type="Gene3D" id="3.60.120.10">
    <property type="entry name" value="Anthranilate synthase"/>
    <property type="match status" value="1"/>
</dbReference>
<keyword evidence="10 15" id="KW-0460">Magnesium</keyword>
<evidence type="ECO:0000313" key="19">
    <source>
        <dbReference type="Proteomes" id="UP000256488"/>
    </source>
</evidence>
<evidence type="ECO:0000256" key="11">
    <source>
        <dbReference type="ARBA" id="ARBA00023141"/>
    </source>
</evidence>
<dbReference type="EC" id="4.1.3.27" evidence="5 15"/>
<proteinExistence type="inferred from homology"/>
<dbReference type="InterPro" id="IPR005256">
    <property type="entry name" value="Anth_synth_I_PabB"/>
</dbReference>
<comment type="catalytic activity">
    <reaction evidence="14 15">
        <text>chorismate + L-glutamine = anthranilate + pyruvate + L-glutamate + H(+)</text>
        <dbReference type="Rhea" id="RHEA:21732"/>
        <dbReference type="ChEBI" id="CHEBI:15361"/>
        <dbReference type="ChEBI" id="CHEBI:15378"/>
        <dbReference type="ChEBI" id="CHEBI:16567"/>
        <dbReference type="ChEBI" id="CHEBI:29748"/>
        <dbReference type="ChEBI" id="CHEBI:29985"/>
        <dbReference type="ChEBI" id="CHEBI:58359"/>
        <dbReference type="EC" id="4.1.3.27"/>
    </reaction>
</comment>
<feature type="domain" description="Anthranilate synthase component I N-terminal" evidence="17">
    <location>
        <begin position="23"/>
        <end position="157"/>
    </location>
</feature>
<dbReference type="EMBL" id="NFZX01000085">
    <property type="protein sequence ID" value="RFA31991.1"/>
    <property type="molecule type" value="Genomic_DNA"/>
</dbReference>
<accession>A0A3E0WIL7</accession>
<dbReference type="AlphaFoldDB" id="A0A3E0WIL7"/>
<evidence type="ECO:0000256" key="10">
    <source>
        <dbReference type="ARBA" id="ARBA00022842"/>
    </source>
</evidence>
<dbReference type="NCBIfam" id="TIGR00564">
    <property type="entry name" value="trpE_most"/>
    <property type="match status" value="1"/>
</dbReference>
<evidence type="ECO:0000256" key="3">
    <source>
        <dbReference type="ARBA" id="ARBA00009562"/>
    </source>
</evidence>
<dbReference type="Pfam" id="PF04715">
    <property type="entry name" value="Anth_synt_I_N"/>
    <property type="match status" value="1"/>
</dbReference>
<evidence type="ECO:0000256" key="1">
    <source>
        <dbReference type="ARBA" id="ARBA00001946"/>
    </source>
</evidence>
<dbReference type="InterPro" id="IPR019999">
    <property type="entry name" value="Anth_synth_I-like"/>
</dbReference>
<comment type="pathway">
    <text evidence="2 15">Amino-acid biosynthesis; L-tryptophan biosynthesis; L-tryptophan from chorismate: step 1/5.</text>
</comment>
<protein>
    <recommendedName>
        <fullName evidence="6 15">Anthranilate synthase component 1</fullName>
        <ecNumber evidence="5 15">4.1.3.27</ecNumber>
    </recommendedName>
</protein>
<evidence type="ECO:0000259" key="16">
    <source>
        <dbReference type="Pfam" id="PF00425"/>
    </source>
</evidence>
<comment type="similarity">
    <text evidence="3 15">Belongs to the anthranilate synthase component I family.</text>
</comment>